<comment type="caution">
    <text evidence="2">The sequence shown here is derived from an EMBL/GenBank/DDBJ whole genome shotgun (WGS) entry which is preliminary data.</text>
</comment>
<dbReference type="EMBL" id="RKIO01000002">
    <property type="protein sequence ID" value="RSC14745.1"/>
    <property type="molecule type" value="Genomic_DNA"/>
</dbReference>
<dbReference type="Pfam" id="PF12708">
    <property type="entry name" value="Pect-lyase_RHGA_epim"/>
    <property type="match status" value="1"/>
</dbReference>
<dbReference type="InterPro" id="IPR024535">
    <property type="entry name" value="RHGA/B-epi-like_pectate_lyase"/>
</dbReference>
<feature type="domain" description="Rhamnogalacturonase A/B/Epimerase-like pectate lyase" evidence="1">
    <location>
        <begin position="29"/>
        <end position="242"/>
    </location>
</feature>
<organism evidence="2 3">
    <name type="scientific">Burkholderia cenocepacia</name>
    <dbReference type="NCBI Taxonomy" id="95486"/>
    <lineage>
        <taxon>Bacteria</taxon>
        <taxon>Pseudomonadati</taxon>
        <taxon>Pseudomonadota</taxon>
        <taxon>Betaproteobacteria</taxon>
        <taxon>Burkholderiales</taxon>
        <taxon>Burkholderiaceae</taxon>
        <taxon>Burkholderia</taxon>
        <taxon>Burkholderia cepacia complex</taxon>
    </lineage>
</organism>
<dbReference type="RefSeq" id="WP_125381025.1">
    <property type="nucleotide sequence ID" value="NZ_JADVKL010000062.1"/>
</dbReference>
<dbReference type="InterPro" id="IPR011050">
    <property type="entry name" value="Pectin_lyase_fold/virulence"/>
</dbReference>
<protein>
    <recommendedName>
        <fullName evidence="1">Rhamnogalacturonase A/B/Epimerase-like pectate lyase domain-containing protein</fullName>
    </recommendedName>
</protein>
<dbReference type="Gene3D" id="2.160.20.10">
    <property type="entry name" value="Single-stranded right-handed beta-helix, Pectin lyase-like"/>
    <property type="match status" value="1"/>
</dbReference>
<evidence type="ECO:0000313" key="3">
    <source>
        <dbReference type="Proteomes" id="UP000272140"/>
    </source>
</evidence>
<dbReference type="SUPFAM" id="SSF51126">
    <property type="entry name" value="Pectin lyase-like"/>
    <property type="match status" value="1"/>
</dbReference>
<proteinExistence type="predicted"/>
<reference evidence="3" key="1">
    <citation type="submission" date="2018-11" db="EMBL/GenBank/DDBJ databases">
        <title>FDA dAtabase for Regulatory Grade micrObial Sequences (FDA-ARGOS): Supporting development and validation of Infectious Disease Dx tests.</title>
        <authorList>
            <person name="Goldberg B."/>
            <person name="Campos J."/>
            <person name="Tallon L."/>
            <person name="Sadzewicz L."/>
            <person name="Zhao X."/>
            <person name="Vavikolanu K."/>
            <person name="Mehta A."/>
            <person name="Aluvathingal J."/>
            <person name="Nadendla S."/>
            <person name="Geyer C."/>
            <person name="Nandy P."/>
            <person name="Yan Y."/>
            <person name="Sichtig H."/>
        </authorList>
    </citation>
    <scope>NUCLEOTIDE SEQUENCE [LARGE SCALE GENOMIC DNA]</scope>
    <source>
        <strain evidence="3">FDAARGOS_544</strain>
    </source>
</reference>
<dbReference type="InterPro" id="IPR012334">
    <property type="entry name" value="Pectin_lyas_fold"/>
</dbReference>
<evidence type="ECO:0000259" key="1">
    <source>
        <dbReference type="Pfam" id="PF12708"/>
    </source>
</evidence>
<sequence>MTDVSLDTVTVAGGGAVARTLRSMASDVANVKSFGAVGDGASDDTAAIQAAVNSLGAGGVVFFPAGTYRVSSAINSTVRGIVFSGSGSQGSILSTSSATADVLTISGWDSGVEGLGFASSVTRTAGSFVVLTGAFGHIEKCRFDGHYCAVNINSPAAPISVRDCIFHNATPASTSPGGGGIWINVPGTDVRLDGLIFINDTVASPTYGINVVAVGALMLDNSDIVGQGTALLVNPGSGSTAQAIFATNTYFDTCTGNCVTIQPAAGGNVLWVKFTNVWASPANGGGNGIFIDGSSGVVADVNISSFVVHNDYRPSQSGILFQGAHVKNVSISNGMCAGFVYGVVAGPGVCDFTITGVTAGAYDPTTQPNNYGIVVSTGASDRYIISGNRAYGNLIKNLVDNGTGTNKVVQLNLAP</sequence>
<evidence type="ECO:0000313" key="2">
    <source>
        <dbReference type="EMBL" id="RSC14745.1"/>
    </source>
</evidence>
<dbReference type="AlphaFoldDB" id="A0A3R9DE20"/>
<dbReference type="Proteomes" id="UP000272140">
    <property type="component" value="Unassembled WGS sequence"/>
</dbReference>
<name>A0A3R9DE20_9BURK</name>
<accession>A0A3R9DE20</accession>
<gene>
    <name evidence="2" type="ORF">EGT41_16295</name>
</gene>